<dbReference type="SUPFAM" id="SSF47095">
    <property type="entry name" value="HMG-box"/>
    <property type="match status" value="1"/>
</dbReference>
<sequence>MMETAVHPAQPSQPPSASSPTELKPPTSGAVSPGSKAANDSSRVKRPMNAFMVWSRGQRRKMAQENPKMHNSEISKRLGAEWKLLTEAEKRPFIDEAKRLRALHMKEHPDYKYRPRRKTKTLMKKDKYSLPGGLIAANGAPVQRTIATGMDQYAHMNGYMSNNAYTHMMHQDQLHAYPHPGISPAQTASQMASNASLPPRYDMSGQIPPYPMATTNSYTSYSSSSYTTNPYSHHYTTPAQTMSSQMPPGFTTVKTEAGPAAPTGTPPADGRGRNPCPGDLREMISMYLPGDANDPNAQSRLHSMQGHYQNSVGVNGTVPLSHM</sequence>
<dbReference type="CDD" id="cd01388">
    <property type="entry name" value="HMG-box_SoxB"/>
    <property type="match status" value="1"/>
</dbReference>
<dbReference type="Proteomes" id="UP000838412">
    <property type="component" value="Chromosome 14"/>
</dbReference>
<evidence type="ECO:0000256" key="3">
    <source>
        <dbReference type="ARBA" id="ARBA00023125"/>
    </source>
</evidence>
<dbReference type="SMART" id="SM00398">
    <property type="entry name" value="HMG"/>
    <property type="match status" value="1"/>
</dbReference>
<dbReference type="InterPro" id="IPR036910">
    <property type="entry name" value="HMG_box_dom_sf"/>
</dbReference>
<keyword evidence="5 6" id="KW-0539">Nucleus</keyword>
<protein>
    <submittedName>
        <fullName evidence="9">SOX2 protein</fullName>
    </submittedName>
</protein>
<evidence type="ECO:0000256" key="5">
    <source>
        <dbReference type="ARBA" id="ARBA00023242"/>
    </source>
</evidence>
<dbReference type="PANTHER" id="PTHR10270:SF324">
    <property type="entry name" value="SOX DOMAIN-CONTAINING PROTEIN DICHAETE-RELATED"/>
    <property type="match status" value="1"/>
</dbReference>
<feature type="domain" description="HMG box" evidence="8">
    <location>
        <begin position="44"/>
        <end position="112"/>
    </location>
</feature>
<keyword evidence="3 6" id="KW-0238">DNA-binding</keyword>
<evidence type="ECO:0000256" key="7">
    <source>
        <dbReference type="SAM" id="MobiDB-lite"/>
    </source>
</evidence>
<dbReference type="OrthoDB" id="6247875at2759"/>
<feature type="region of interest" description="Disordered" evidence="7">
    <location>
        <begin position="1"/>
        <end position="48"/>
    </location>
</feature>
<dbReference type="FunFam" id="1.10.30.10:FF:000002">
    <property type="entry name" value="transcription factor Sox-2"/>
    <property type="match status" value="1"/>
</dbReference>
<dbReference type="Pfam" id="PF12336">
    <property type="entry name" value="SOXp"/>
    <property type="match status" value="1"/>
</dbReference>
<organism evidence="9 10">
    <name type="scientific">Branchiostoma lanceolatum</name>
    <name type="common">Common lancelet</name>
    <name type="synonym">Amphioxus lanceolatum</name>
    <dbReference type="NCBI Taxonomy" id="7740"/>
    <lineage>
        <taxon>Eukaryota</taxon>
        <taxon>Metazoa</taxon>
        <taxon>Chordata</taxon>
        <taxon>Cephalochordata</taxon>
        <taxon>Leptocardii</taxon>
        <taxon>Amphioxiformes</taxon>
        <taxon>Branchiostomatidae</taxon>
        <taxon>Branchiostoma</taxon>
    </lineage>
</organism>
<dbReference type="GO" id="GO:0005634">
    <property type="term" value="C:nucleus"/>
    <property type="evidence" value="ECO:0007669"/>
    <property type="project" value="UniProtKB-SubCell"/>
</dbReference>
<dbReference type="GO" id="GO:0001228">
    <property type="term" value="F:DNA-binding transcription activator activity, RNA polymerase II-specific"/>
    <property type="evidence" value="ECO:0007669"/>
    <property type="project" value="TreeGrafter"/>
</dbReference>
<keyword evidence="4" id="KW-0804">Transcription</keyword>
<evidence type="ECO:0000313" key="10">
    <source>
        <dbReference type="Proteomes" id="UP000838412"/>
    </source>
</evidence>
<dbReference type="GO" id="GO:0007420">
    <property type="term" value="P:brain development"/>
    <property type="evidence" value="ECO:0007669"/>
    <property type="project" value="TreeGrafter"/>
</dbReference>
<comment type="subcellular location">
    <subcellularLocation>
        <location evidence="1">Nucleus</location>
    </subcellularLocation>
</comment>
<evidence type="ECO:0000313" key="9">
    <source>
        <dbReference type="EMBL" id="CAH1245529.1"/>
    </source>
</evidence>
<dbReference type="InterPro" id="IPR009071">
    <property type="entry name" value="HMG_box_dom"/>
</dbReference>
<reference evidence="9" key="1">
    <citation type="submission" date="2022-01" db="EMBL/GenBank/DDBJ databases">
        <authorList>
            <person name="Braso-Vives M."/>
        </authorList>
    </citation>
    <scope>NUCLEOTIDE SEQUENCE</scope>
</reference>
<keyword evidence="2" id="KW-0805">Transcription regulation</keyword>
<gene>
    <name evidence="9" type="primary">SOX2</name>
    <name evidence="9" type="ORF">BLAG_LOCUS7826</name>
</gene>
<dbReference type="PROSITE" id="PS50118">
    <property type="entry name" value="HMG_BOX_2"/>
    <property type="match status" value="1"/>
</dbReference>
<name>A0A8J9Z1L1_BRALA</name>
<evidence type="ECO:0000256" key="6">
    <source>
        <dbReference type="PROSITE-ProRule" id="PRU00267"/>
    </source>
</evidence>
<dbReference type="GO" id="GO:0030182">
    <property type="term" value="P:neuron differentiation"/>
    <property type="evidence" value="ECO:0007669"/>
    <property type="project" value="TreeGrafter"/>
</dbReference>
<dbReference type="Gene3D" id="1.10.30.10">
    <property type="entry name" value="High mobility group box domain"/>
    <property type="match status" value="1"/>
</dbReference>
<evidence type="ECO:0000256" key="4">
    <source>
        <dbReference type="ARBA" id="ARBA00023163"/>
    </source>
</evidence>
<dbReference type="GO" id="GO:0000978">
    <property type="term" value="F:RNA polymerase II cis-regulatory region sequence-specific DNA binding"/>
    <property type="evidence" value="ECO:0007669"/>
    <property type="project" value="TreeGrafter"/>
</dbReference>
<feature type="DNA-binding region" description="HMG box" evidence="6">
    <location>
        <begin position="44"/>
        <end position="112"/>
    </location>
</feature>
<dbReference type="PANTHER" id="PTHR10270">
    <property type="entry name" value="SOX TRANSCRIPTION FACTOR"/>
    <property type="match status" value="1"/>
</dbReference>
<proteinExistence type="predicted"/>
<dbReference type="AlphaFoldDB" id="A0A8J9Z1L1"/>
<accession>A0A8J9Z1L1</accession>
<dbReference type="InterPro" id="IPR022097">
    <property type="entry name" value="SOX_fam"/>
</dbReference>
<dbReference type="Pfam" id="PF00505">
    <property type="entry name" value="HMG_box"/>
    <property type="match status" value="1"/>
</dbReference>
<dbReference type="EMBL" id="OV696699">
    <property type="protein sequence ID" value="CAH1245529.1"/>
    <property type="molecule type" value="Genomic_DNA"/>
</dbReference>
<dbReference type="InterPro" id="IPR050140">
    <property type="entry name" value="SRY-related_HMG-box_TF-like"/>
</dbReference>
<evidence type="ECO:0000259" key="8">
    <source>
        <dbReference type="PROSITE" id="PS50118"/>
    </source>
</evidence>
<evidence type="ECO:0000256" key="2">
    <source>
        <dbReference type="ARBA" id="ARBA00023015"/>
    </source>
</evidence>
<evidence type="ECO:0000256" key="1">
    <source>
        <dbReference type="ARBA" id="ARBA00004123"/>
    </source>
</evidence>
<keyword evidence="10" id="KW-1185">Reference proteome</keyword>
<dbReference type="GO" id="GO:0000122">
    <property type="term" value="P:negative regulation of transcription by RNA polymerase II"/>
    <property type="evidence" value="ECO:0007669"/>
    <property type="project" value="TreeGrafter"/>
</dbReference>